<comment type="caution">
    <text evidence="9">The sequence shown here is derived from an EMBL/GenBank/DDBJ whole genome shotgun (WGS) entry which is preliminary data.</text>
</comment>
<organism evidence="9 10">
    <name type="scientific">Rotaria sordida</name>
    <dbReference type="NCBI Taxonomy" id="392033"/>
    <lineage>
        <taxon>Eukaryota</taxon>
        <taxon>Metazoa</taxon>
        <taxon>Spiralia</taxon>
        <taxon>Gnathifera</taxon>
        <taxon>Rotifera</taxon>
        <taxon>Eurotatoria</taxon>
        <taxon>Bdelloidea</taxon>
        <taxon>Philodinida</taxon>
        <taxon>Philodinidae</taxon>
        <taxon>Rotaria</taxon>
    </lineage>
</organism>
<dbReference type="EMBL" id="CAJNOU010000374">
    <property type="protein sequence ID" value="CAF0976535.1"/>
    <property type="molecule type" value="Genomic_DNA"/>
</dbReference>
<feature type="binding site" evidence="6">
    <location>
        <begin position="445"/>
        <end position="446"/>
    </location>
    <ligand>
        <name>FAD</name>
        <dbReference type="ChEBI" id="CHEBI:57692"/>
    </ligand>
</feature>
<gene>
    <name evidence="9" type="ORF">SEV965_LOCUS9530</name>
</gene>
<reference evidence="9" key="1">
    <citation type="submission" date="2021-02" db="EMBL/GenBank/DDBJ databases">
        <authorList>
            <person name="Nowell W R."/>
        </authorList>
    </citation>
    <scope>NUCLEOTIDE SEQUENCE</scope>
</reference>
<dbReference type="SUPFAM" id="SSF54373">
    <property type="entry name" value="FAD-linked reductases, C-terminal domain"/>
    <property type="match status" value="1"/>
</dbReference>
<evidence type="ECO:0000256" key="5">
    <source>
        <dbReference type="PIRSR" id="PIRSR000137-1"/>
    </source>
</evidence>
<dbReference type="GO" id="GO:0016614">
    <property type="term" value="F:oxidoreductase activity, acting on CH-OH group of donors"/>
    <property type="evidence" value="ECO:0007669"/>
    <property type="project" value="InterPro"/>
</dbReference>
<feature type="binding site" evidence="6">
    <location>
        <begin position="100"/>
        <end position="103"/>
    </location>
    <ligand>
        <name>FAD</name>
        <dbReference type="ChEBI" id="CHEBI:57692"/>
    </ligand>
</feature>
<evidence type="ECO:0000256" key="6">
    <source>
        <dbReference type="PIRSR" id="PIRSR000137-2"/>
    </source>
</evidence>
<evidence type="ECO:0000256" key="3">
    <source>
        <dbReference type="ARBA" id="ARBA00022630"/>
    </source>
</evidence>
<dbReference type="InterPro" id="IPR012132">
    <property type="entry name" value="GMC_OxRdtase"/>
</dbReference>
<evidence type="ECO:0000256" key="2">
    <source>
        <dbReference type="ARBA" id="ARBA00010790"/>
    </source>
</evidence>
<name>A0A814F0Q0_9BILA</name>
<evidence type="ECO:0000259" key="7">
    <source>
        <dbReference type="Pfam" id="PF00732"/>
    </source>
</evidence>
<evidence type="ECO:0000256" key="1">
    <source>
        <dbReference type="ARBA" id="ARBA00001974"/>
    </source>
</evidence>
<feature type="active site" description="Proton acceptor" evidence="5">
    <location>
        <position position="444"/>
    </location>
</feature>
<dbReference type="InterPro" id="IPR007867">
    <property type="entry name" value="GMC_OxRtase_C"/>
</dbReference>
<dbReference type="InterPro" id="IPR000172">
    <property type="entry name" value="GMC_OxRdtase_N"/>
</dbReference>
<dbReference type="AlphaFoldDB" id="A0A814F0Q0"/>
<dbReference type="SUPFAM" id="SSF51905">
    <property type="entry name" value="FAD/NAD(P)-binding domain"/>
    <property type="match status" value="1"/>
</dbReference>
<feature type="domain" description="Glucose-methanol-choline oxidoreductase N-terminal" evidence="7">
    <location>
        <begin position="11"/>
        <end position="180"/>
    </location>
</feature>
<dbReference type="Proteomes" id="UP000663889">
    <property type="component" value="Unassembled WGS sequence"/>
</dbReference>
<dbReference type="InterPro" id="IPR036188">
    <property type="entry name" value="FAD/NAD-bd_sf"/>
</dbReference>
<dbReference type="PANTHER" id="PTHR11552:SF147">
    <property type="entry name" value="CHOLINE DEHYDROGENASE, MITOCHONDRIAL"/>
    <property type="match status" value="1"/>
</dbReference>
<evidence type="ECO:0000313" key="9">
    <source>
        <dbReference type="EMBL" id="CAF0976535.1"/>
    </source>
</evidence>
<feature type="active site" description="Proton donor" evidence="5">
    <location>
        <position position="400"/>
    </location>
</feature>
<feature type="binding site" evidence="6">
    <location>
        <begin position="20"/>
        <end position="21"/>
    </location>
    <ligand>
        <name>FAD</name>
        <dbReference type="ChEBI" id="CHEBI:57692"/>
    </ligand>
</feature>
<feature type="binding site" evidence="6">
    <location>
        <position position="92"/>
    </location>
    <ligand>
        <name>FAD</name>
        <dbReference type="ChEBI" id="CHEBI:57692"/>
    </ligand>
</feature>
<dbReference type="GO" id="GO:0050660">
    <property type="term" value="F:flavin adenine dinucleotide binding"/>
    <property type="evidence" value="ECO:0007669"/>
    <property type="project" value="InterPro"/>
</dbReference>
<proteinExistence type="inferred from homology"/>
<dbReference type="Pfam" id="PF05199">
    <property type="entry name" value="GMC_oxred_C"/>
    <property type="match status" value="1"/>
</dbReference>
<dbReference type="Gene3D" id="3.30.560.10">
    <property type="entry name" value="Glucose Oxidase, domain 3"/>
    <property type="match status" value="2"/>
</dbReference>
<accession>A0A814F0Q0</accession>
<evidence type="ECO:0000313" key="10">
    <source>
        <dbReference type="Proteomes" id="UP000663889"/>
    </source>
</evidence>
<keyword evidence="3" id="KW-0285">Flavoprotein</keyword>
<comment type="similarity">
    <text evidence="2">Belongs to the GMC oxidoreductase family.</text>
</comment>
<dbReference type="PIRSF" id="PIRSF000137">
    <property type="entry name" value="Alcohol_oxidase"/>
    <property type="match status" value="1"/>
</dbReference>
<protein>
    <submittedName>
        <fullName evidence="9">Uncharacterized protein</fullName>
    </submittedName>
</protein>
<dbReference type="PANTHER" id="PTHR11552">
    <property type="entry name" value="GLUCOSE-METHANOL-CHOLINE GMC OXIDOREDUCTASE"/>
    <property type="match status" value="1"/>
</dbReference>
<dbReference type="Gene3D" id="3.50.50.60">
    <property type="entry name" value="FAD/NAD(P)-binding domain"/>
    <property type="match status" value="2"/>
</dbReference>
<feature type="domain" description="Glucose-methanol-choline oxidoreductase C-terminal" evidence="8">
    <location>
        <begin position="316"/>
        <end position="453"/>
    </location>
</feature>
<dbReference type="Pfam" id="PF00732">
    <property type="entry name" value="GMC_oxred_N"/>
    <property type="match status" value="1"/>
</dbReference>
<evidence type="ECO:0000256" key="4">
    <source>
        <dbReference type="ARBA" id="ARBA00022827"/>
    </source>
</evidence>
<keyword evidence="4 6" id="KW-0274">FAD</keyword>
<evidence type="ECO:0000259" key="8">
    <source>
        <dbReference type="Pfam" id="PF05199"/>
    </source>
</evidence>
<sequence>MANTKDDIVIYDYIIIGGGTSGAVAARRLAEGKDHYNVCLIEAGRSHEGIDNSRMPGGLPALFQENLVDWGYEMVPQKGCSNRILAASRGRVLGGCSAINGTVFTRGAKADYDRIAGMGNPGWSWNDMLPYFKASETFHPVEWHQADLSAHGTDGPLHTEPQPLAPISEKVLESFIDQGFEYKPDMFIQGEYEDHPIVYTSYQLKDPNLTLDRFFYHSPDTLALSIKEWHDTKTGPMTKFIFGCFALKRIDKTIQDPIWEAAKSEQQCDDPTGQLPNQPHIEFFNTELYIVPPDLHPQSPSNGEGVFTLITLLCGPQARGTVRLSSSDPTSKPIIDHAYFDNDLDVAVLAEGCRLAHEVLMKGRGTKDIMIGAWPKTTSYPTDLNGWKEHVRALSGTCCHASGTCKMAPNNDPMGVVDNRLRVRNVEGLRVADVSILPILNSGHPQAPAYAIGEKVAHMVLQDAETGKSF</sequence>
<comment type="cofactor">
    <cofactor evidence="1 6">
        <name>FAD</name>
        <dbReference type="ChEBI" id="CHEBI:57692"/>
    </cofactor>
</comment>